<comment type="caution">
    <text evidence="1">The sequence shown here is derived from an EMBL/GenBank/DDBJ whole genome shotgun (WGS) entry which is preliminary data.</text>
</comment>
<organism evidence="1 2">
    <name type="scientific">Phorcysia thermohydrogeniphila</name>
    <dbReference type="NCBI Taxonomy" id="936138"/>
    <lineage>
        <taxon>Bacteria</taxon>
        <taxon>Pseudomonadati</taxon>
        <taxon>Aquificota</taxon>
        <taxon>Aquificia</taxon>
        <taxon>Desulfurobacteriales</taxon>
        <taxon>Desulfurobacteriaceae</taxon>
        <taxon>Phorcysia</taxon>
    </lineage>
</organism>
<accession>A0A4R1GCG0</accession>
<reference evidence="1 2" key="1">
    <citation type="submission" date="2019-03" db="EMBL/GenBank/DDBJ databases">
        <title>Genomic Encyclopedia of Archaeal and Bacterial Type Strains, Phase II (KMG-II): from individual species to whole genera.</title>
        <authorList>
            <person name="Goeker M."/>
        </authorList>
    </citation>
    <scope>NUCLEOTIDE SEQUENCE [LARGE SCALE GENOMIC DNA]</scope>
    <source>
        <strain evidence="1 2">DSM 24425</strain>
    </source>
</reference>
<dbReference type="EMBL" id="SMFV01000003">
    <property type="protein sequence ID" value="TCK04453.1"/>
    <property type="molecule type" value="Genomic_DNA"/>
</dbReference>
<name>A0A4R1GCG0_9BACT</name>
<evidence type="ECO:0008006" key="3">
    <source>
        <dbReference type="Google" id="ProtNLM"/>
    </source>
</evidence>
<sequence length="325" mass="38510">MLSQLYKFQRVLGIKGGRYLFYPNRQVPFLLLPYQNRNVFYKALEILPFTPMKIRFYKLLRKIFKSIPIIALCGEEESLDFSAEGDYYSIVIFPFSIHRKMLLILFKDSEVFVRKVAFEDSKDLLYNEYKAMTMPLISPIAPQVIQYCEYDNLSILDMEFVKGSCISGNKLPEQVVNFFNKLYSEYSQGSFYPSEHSYILNMINFVESKLKLFKNDMLLEKWMLFKDKIMNINKRFLLTAMHGDFTRSNIIMSSSVKILDWEFFSTNGINIDLSYYSFRKVLDSKFPTFKKNIHTTYPIETLYYIYFYLKNIDHSATKIIKKVLG</sequence>
<evidence type="ECO:0000313" key="1">
    <source>
        <dbReference type="EMBL" id="TCK04453.1"/>
    </source>
</evidence>
<evidence type="ECO:0000313" key="2">
    <source>
        <dbReference type="Proteomes" id="UP000295777"/>
    </source>
</evidence>
<dbReference type="RefSeq" id="WP_132526193.1">
    <property type="nucleotide sequence ID" value="NZ_SMFV01000003.1"/>
</dbReference>
<gene>
    <name evidence="1" type="ORF">CLV27_0878</name>
</gene>
<protein>
    <recommendedName>
        <fullName evidence="3">Phosphotransferase family enzyme</fullName>
    </recommendedName>
</protein>
<dbReference type="SUPFAM" id="SSF56112">
    <property type="entry name" value="Protein kinase-like (PK-like)"/>
    <property type="match status" value="1"/>
</dbReference>
<dbReference type="InterPro" id="IPR011009">
    <property type="entry name" value="Kinase-like_dom_sf"/>
</dbReference>
<dbReference type="Gene3D" id="3.90.1200.10">
    <property type="match status" value="1"/>
</dbReference>
<dbReference type="AlphaFoldDB" id="A0A4R1GCG0"/>
<keyword evidence="2" id="KW-1185">Reference proteome</keyword>
<proteinExistence type="predicted"/>
<dbReference type="Proteomes" id="UP000295777">
    <property type="component" value="Unassembled WGS sequence"/>
</dbReference>